<sequence length="2460" mass="263462">MNRPQAQQEVLVPAAAGQSRELPLTGSQQGIWLADQVSEQKNSYVISHWISFTGELQPELLCQAIRQGLAEADTVTARYAGGSQQLRDGLGAADIAAPELFDWRGQADGKARALEWMWADTRAELPLDGDLPLYRQALFHVRDGQGGDSWLWYQRFHHIMLDGFSFTALTRRIAALYTALAQGRAAPDGTLIGVAAVVDEYLAYQASERWSADQAFWRDYCEDMPAPASLSTRAAVEEAGGAGLITFDLALPAATLARLRALASAPAVAPAGAAATAAVATTAVAAARLAAPDLIMGLLAAYLYRMTGQARQAIGVPFMRRMGSAAIHSSAPAVSVLPLRVEMAAEMDWRAVAACFKRALKLVRPHQRYDAEQIQRDMQLVGSGQKLYGALINYKLFDYELDFGGAEGITHHLATGPVDDLEFGLLVHGEQIAIELRADAARYQTGDLAEHAQRIVRLLESWLAQPEQAVGRLSLMAADEQAAVAEWSTGPAVTPAEGVHNVLDLLTLQAALRPDATALVSGAEHYSFAALAGRVAQLSRLLIARGAAPGTVVALAMPRSADTVLAMLAILNSGATLLPLDLDYPAERMAMMCEDANPLLLLSRSDCAAELPAAIPRLDLDAAALRAELAGHAAHGLDADERAAPLTADSVAYVIFTSGSSGRPKGVMNTHGALLNLFASHQDTIYRPALDAVRARHPGRALRAAHTHSFSFDSSWLQLFWLLHGQELYVFDEDTRRDAHALVQEVRRLSIDAMDLPPSFLAQMLGSGLMEPGAQQPSLILIGGEAAPAALWRQLRAVPGLLSHNLYGPTEYTVDTLRAALADSERPLIGRPIGNTSVYVLDARLQPVPVGVVGELYLAGKGLAAGYLARGGLSAGRFVANPFAAEAGARMYRSGDLVRWNREGRLEFVGRGDDQVKVRGYRVEIGEVENALSLLPGVESALVLAQAVNNSHRLIGYCVAPSSEGGDVAQRGAALLAALRRALPDYMVPSALVILDEFPRNVSGKIDRKRLPAAAVHSAGGAPESAAEALLCQLMAKVLKLERAGVEDDFFAVGGDSISAMMLCGELRRAGHTLRPSAVFAQRSARGMAAVLTAVPEAGAEAALAPAWTVAPAQLALLRQRYPDFAEPAPVLPLQKGMLFHAQLGQQAANYNAFTRLQFTGALDSGRLRQALQAVLSRYPQLAGWFDMETGDEAVFLLPRQDGANALAWPWQEHDLSALSAERRAGGLEEIGQALLERDYPTDQGAGMLNAALVHLDGQHHVLLLVIHHLVVDGWSTPLLLRDLLAAYRDDVSILPAPQAGYAQLIGQLAGREQAPSRALWRETLAQVQPTLLFEQIPAGAPVSEFELTLPAALSGALMAQIRARGLTLNVLMQGVWACVLGSIAGRSDVVFGTPVSGRSAAIAGIEEQVGLFLNTLPVRVQLAPQQSLWEQLPAMQQRHIELLEHDGLGLAEIQRLAGAATLFDTLLVVENYPDNAYLEQQLSGSDGQPLRVGDIHNRGYSHYPLALLVLPGESLTLLVEYRGAVAEAQALAQRVEQLLRSLVEQPALPLSRYPLLHWREAALLAEVNATDRAVAPATLQSALAAQAARTPDAPALLDARQRLSYAQVRRQVHGLAAQLIAAGVLPGDVVAVALPRSVRLSLAVMAVIEAGAAYLPLDLSYPDERLAYMLGDAAPRLLICQGDARERFGAMAHSAALLSFDALLADAVDHPAPQVALTPAHPAYLIYTSGTTGRPKGVLVSHGAIVNRIEWMQHMYQLGSADVVLQKTPSSFDVSVWEFFWPLMVGARLAMAEPEAHRDPQALAQAIVLHGVTCLHFVPSMLAIFSAHARTLAGRRGGVCPSLRLVFCSGEALSKAQAREFSGLIGAQLHNLYGPTEAAVDVTYQPAFGAGLDGEGLGVPIGRPVWNTQLRVLDRYLRPVPPGVAGELYLCGVQLAMGYLGRPELSASRFVADPFGDGARMYRTGDVVRWLADGAVEYLGRADDQIKIRGQRVELGEIETVLLAQPEVAKAVVHAVVLGAQAQRMEGGEDHRQLVAYLVLRDGASLDAGAIRERLAQRLPAHMVPVACVELAQLPLSANGKLDRKALPLPSLGAAAGEGAGRAPAAGLESVLAQAFAKVLEVERVGADDDFFALGGHSLLAMRLAAELRRVLQRPVPVGQIMTAPTVARLAAQMPGDLLPGAVGGDGFEPVIELRAGQGAPLFCVYPGSGFAWQYSVLPRYLSGTQPIVGLQSPRPHGVIASSADMEQLLERQLRTVREIQPQGPYYLLGYSLGGTVAYGMAAKLRALGETVNFLGLLDTYPAEAHDWSDPQGAEAAMGAEREQEQLLSDAYADGDDAAMGDEPAQLRQEKEAVLGQVFANYKDAVRLLSRTVTPDYDGAVTLFVAERSLPDYIAPRASWEKHVQRLQVHSLADCSHENILSPQSMTTLGPLLDAALRQAAKPEAEEVWTLEPLKVKLA</sequence>
<feature type="domain" description="Carrier" evidence="5">
    <location>
        <begin position="2104"/>
        <end position="2179"/>
    </location>
</feature>
<dbReference type="FunFam" id="3.30.300.30:FF:000015">
    <property type="entry name" value="Nonribosomal peptide synthase SidD"/>
    <property type="match status" value="1"/>
</dbReference>
<dbReference type="FunFam" id="2.30.38.10:FF:000001">
    <property type="entry name" value="Non-ribosomal peptide synthetase PvdI"/>
    <property type="match status" value="1"/>
</dbReference>
<dbReference type="SUPFAM" id="SSF47336">
    <property type="entry name" value="ACP-like"/>
    <property type="match status" value="2"/>
</dbReference>
<dbReference type="InterPro" id="IPR025110">
    <property type="entry name" value="AMP-bd_C"/>
</dbReference>
<organism evidence="6 7">
    <name type="scientific">Rugamonas rubra</name>
    <dbReference type="NCBI Taxonomy" id="758825"/>
    <lineage>
        <taxon>Bacteria</taxon>
        <taxon>Pseudomonadati</taxon>
        <taxon>Pseudomonadota</taxon>
        <taxon>Betaproteobacteria</taxon>
        <taxon>Burkholderiales</taxon>
        <taxon>Oxalobacteraceae</taxon>
        <taxon>Telluria group</taxon>
        <taxon>Rugamonas</taxon>
    </lineage>
</organism>
<dbReference type="InterPro" id="IPR020845">
    <property type="entry name" value="AMP-binding_CS"/>
</dbReference>
<dbReference type="SMART" id="SM00823">
    <property type="entry name" value="PKS_PP"/>
    <property type="match status" value="2"/>
</dbReference>
<dbReference type="RefSeq" id="WP_093389752.1">
    <property type="nucleotide sequence ID" value="NZ_FOTW01000022.1"/>
</dbReference>
<dbReference type="PANTHER" id="PTHR45527">
    <property type="entry name" value="NONRIBOSOMAL PEPTIDE SYNTHETASE"/>
    <property type="match status" value="1"/>
</dbReference>
<dbReference type="SUPFAM" id="SSF53474">
    <property type="entry name" value="alpha/beta-Hydrolases"/>
    <property type="match status" value="1"/>
</dbReference>
<dbReference type="Proteomes" id="UP000199470">
    <property type="component" value="Unassembled WGS sequence"/>
</dbReference>
<dbReference type="InterPro" id="IPR020806">
    <property type="entry name" value="PKS_PP-bd"/>
</dbReference>
<proteinExistence type="inferred from homology"/>
<evidence type="ECO:0000256" key="3">
    <source>
        <dbReference type="ARBA" id="ARBA00022450"/>
    </source>
</evidence>
<dbReference type="InterPro" id="IPR029058">
    <property type="entry name" value="AB_hydrolase_fold"/>
</dbReference>
<dbReference type="PROSITE" id="PS00012">
    <property type="entry name" value="PHOSPHOPANTETHEINE"/>
    <property type="match status" value="2"/>
</dbReference>
<dbReference type="Pfam" id="PF13193">
    <property type="entry name" value="AMP-binding_C"/>
    <property type="match status" value="2"/>
</dbReference>
<gene>
    <name evidence="6" type="ORF">SAMN02982985_04286</name>
</gene>
<dbReference type="FunFam" id="1.10.1200.10:FF:000005">
    <property type="entry name" value="Nonribosomal peptide synthetase 1"/>
    <property type="match status" value="1"/>
</dbReference>
<keyword evidence="7" id="KW-1185">Reference proteome</keyword>
<dbReference type="Gene3D" id="3.30.300.30">
    <property type="match status" value="2"/>
</dbReference>
<evidence type="ECO:0000313" key="7">
    <source>
        <dbReference type="Proteomes" id="UP000199470"/>
    </source>
</evidence>
<comment type="cofactor">
    <cofactor evidence="1">
        <name>pantetheine 4'-phosphate</name>
        <dbReference type="ChEBI" id="CHEBI:47942"/>
    </cofactor>
</comment>
<dbReference type="NCBIfam" id="TIGR01733">
    <property type="entry name" value="AA-adenyl-dom"/>
    <property type="match status" value="2"/>
</dbReference>
<feature type="domain" description="Carrier" evidence="5">
    <location>
        <begin position="1022"/>
        <end position="1096"/>
    </location>
</feature>
<dbReference type="GO" id="GO:0005829">
    <property type="term" value="C:cytosol"/>
    <property type="evidence" value="ECO:0007669"/>
    <property type="project" value="TreeGrafter"/>
</dbReference>
<dbReference type="InterPro" id="IPR020802">
    <property type="entry name" value="TesA-like"/>
</dbReference>
<dbReference type="InterPro" id="IPR006162">
    <property type="entry name" value="Ppantetheine_attach_site"/>
</dbReference>
<dbReference type="PROSITE" id="PS50075">
    <property type="entry name" value="CARRIER"/>
    <property type="match status" value="2"/>
</dbReference>
<dbReference type="PROSITE" id="PS00455">
    <property type="entry name" value="AMP_BINDING"/>
    <property type="match status" value="2"/>
</dbReference>
<accession>A0A1I4RDY7</accession>
<dbReference type="GO" id="GO:0031177">
    <property type="term" value="F:phosphopantetheine binding"/>
    <property type="evidence" value="ECO:0007669"/>
    <property type="project" value="InterPro"/>
</dbReference>
<dbReference type="Gene3D" id="3.30.559.10">
    <property type="entry name" value="Chloramphenicol acetyltransferase-like domain"/>
    <property type="match status" value="2"/>
</dbReference>
<dbReference type="SMART" id="SM00824">
    <property type="entry name" value="PKS_TE"/>
    <property type="match status" value="1"/>
</dbReference>
<dbReference type="EMBL" id="FOTW01000022">
    <property type="protein sequence ID" value="SFM50502.1"/>
    <property type="molecule type" value="Genomic_DNA"/>
</dbReference>
<dbReference type="InterPro" id="IPR009081">
    <property type="entry name" value="PP-bd_ACP"/>
</dbReference>
<dbReference type="InterPro" id="IPR036736">
    <property type="entry name" value="ACP-like_sf"/>
</dbReference>
<evidence type="ECO:0000313" key="6">
    <source>
        <dbReference type="EMBL" id="SFM50502.1"/>
    </source>
</evidence>
<dbReference type="PANTHER" id="PTHR45527:SF1">
    <property type="entry name" value="FATTY ACID SYNTHASE"/>
    <property type="match status" value="1"/>
</dbReference>
<keyword evidence="3" id="KW-0596">Phosphopantetheine</keyword>
<dbReference type="SUPFAM" id="SSF56801">
    <property type="entry name" value="Acetyl-CoA synthetase-like"/>
    <property type="match status" value="2"/>
</dbReference>
<dbReference type="OrthoDB" id="8824838at2"/>
<reference evidence="6 7" key="1">
    <citation type="submission" date="2016-10" db="EMBL/GenBank/DDBJ databases">
        <authorList>
            <person name="de Groot N.N."/>
        </authorList>
    </citation>
    <scope>NUCLEOTIDE SEQUENCE [LARGE SCALE GENOMIC DNA]</scope>
    <source>
        <strain evidence="6 7">ATCC 43154</strain>
    </source>
</reference>
<dbReference type="FunFam" id="3.40.50.980:FF:000002">
    <property type="entry name" value="Enterobactin synthetase component F"/>
    <property type="match status" value="1"/>
</dbReference>
<dbReference type="InterPro" id="IPR045851">
    <property type="entry name" value="AMP-bd_C_sf"/>
</dbReference>
<dbReference type="Gene3D" id="2.30.38.10">
    <property type="entry name" value="Luciferase, Domain 3"/>
    <property type="match status" value="2"/>
</dbReference>
<dbReference type="InterPro" id="IPR001242">
    <property type="entry name" value="Condensation_dom"/>
</dbReference>
<dbReference type="CDD" id="cd17646">
    <property type="entry name" value="A_NRPS_AB3403-like"/>
    <property type="match status" value="1"/>
</dbReference>
<dbReference type="FunFam" id="2.30.38.10:FF:000002">
    <property type="entry name" value="Enterobactin synthase component F"/>
    <property type="match status" value="1"/>
</dbReference>
<dbReference type="Pfam" id="PF00550">
    <property type="entry name" value="PP-binding"/>
    <property type="match status" value="2"/>
</dbReference>
<name>A0A1I4RDY7_9BURK</name>
<dbReference type="FunFam" id="3.30.300.30:FF:000010">
    <property type="entry name" value="Enterobactin synthetase component F"/>
    <property type="match status" value="1"/>
</dbReference>
<dbReference type="GO" id="GO:0009239">
    <property type="term" value="P:enterobactin biosynthetic process"/>
    <property type="evidence" value="ECO:0007669"/>
    <property type="project" value="TreeGrafter"/>
</dbReference>
<dbReference type="Pfam" id="PF00501">
    <property type="entry name" value="AMP-binding"/>
    <property type="match status" value="2"/>
</dbReference>
<dbReference type="InterPro" id="IPR000873">
    <property type="entry name" value="AMP-dep_synth/lig_dom"/>
</dbReference>
<evidence type="ECO:0000256" key="1">
    <source>
        <dbReference type="ARBA" id="ARBA00001957"/>
    </source>
</evidence>
<dbReference type="Pfam" id="PF00668">
    <property type="entry name" value="Condensation"/>
    <property type="match status" value="2"/>
</dbReference>
<dbReference type="GO" id="GO:0009366">
    <property type="term" value="C:enterobactin synthetase complex"/>
    <property type="evidence" value="ECO:0007669"/>
    <property type="project" value="TreeGrafter"/>
</dbReference>
<evidence type="ECO:0000256" key="2">
    <source>
        <dbReference type="ARBA" id="ARBA00006432"/>
    </source>
</evidence>
<evidence type="ECO:0000259" key="5">
    <source>
        <dbReference type="PROSITE" id="PS50075"/>
    </source>
</evidence>
<dbReference type="Gene3D" id="3.30.559.30">
    <property type="entry name" value="Nonribosomal peptide synthetase, condensation domain"/>
    <property type="match status" value="2"/>
</dbReference>
<protein>
    <submittedName>
        <fullName evidence="6">Amino acid adenylation domain-containing protein</fullName>
    </submittedName>
</protein>
<dbReference type="Gene3D" id="1.10.1200.10">
    <property type="entry name" value="ACP-like"/>
    <property type="match status" value="1"/>
</dbReference>
<dbReference type="InterPro" id="IPR023213">
    <property type="entry name" value="CAT-like_dom_sf"/>
</dbReference>
<dbReference type="GO" id="GO:0043041">
    <property type="term" value="P:amino acid activation for nonribosomal peptide biosynthetic process"/>
    <property type="evidence" value="ECO:0007669"/>
    <property type="project" value="TreeGrafter"/>
</dbReference>
<dbReference type="InterPro" id="IPR010071">
    <property type="entry name" value="AA_adenyl_dom"/>
</dbReference>
<comment type="similarity">
    <text evidence="2">Belongs to the ATP-dependent AMP-binding enzyme family.</text>
</comment>
<dbReference type="Gene3D" id="3.40.50.980">
    <property type="match status" value="4"/>
</dbReference>
<dbReference type="FunFam" id="3.40.50.12780:FF:000012">
    <property type="entry name" value="Non-ribosomal peptide synthetase"/>
    <property type="match status" value="1"/>
</dbReference>
<dbReference type="SUPFAM" id="SSF52777">
    <property type="entry name" value="CoA-dependent acyltransferases"/>
    <property type="match status" value="4"/>
</dbReference>
<dbReference type="GO" id="GO:0047527">
    <property type="term" value="F:2,3-dihydroxybenzoate-serine ligase activity"/>
    <property type="evidence" value="ECO:0007669"/>
    <property type="project" value="TreeGrafter"/>
</dbReference>
<dbReference type="STRING" id="758825.SAMN02982985_04286"/>
<dbReference type="Pfam" id="PF00975">
    <property type="entry name" value="Thioesterase"/>
    <property type="match status" value="1"/>
</dbReference>
<dbReference type="CDD" id="cd05930">
    <property type="entry name" value="A_NRPS"/>
    <property type="match status" value="1"/>
</dbReference>
<dbReference type="InterPro" id="IPR001031">
    <property type="entry name" value="Thioesterase"/>
</dbReference>
<evidence type="ECO:0000256" key="4">
    <source>
        <dbReference type="ARBA" id="ARBA00022553"/>
    </source>
</evidence>
<keyword evidence="4" id="KW-0597">Phosphoprotein</keyword>
<dbReference type="Gene3D" id="3.40.50.1820">
    <property type="entry name" value="alpha/beta hydrolase"/>
    <property type="match status" value="1"/>
</dbReference>